<dbReference type="AlphaFoldDB" id="A0A3M7S183"/>
<proteinExistence type="predicted"/>
<evidence type="ECO:0000313" key="1">
    <source>
        <dbReference type="EMBL" id="RNA29571.1"/>
    </source>
</evidence>
<sequence>MVKRRVEYLKKKKKLSNWILEQQEQATVYFINYENYLIFRFCEIQYKMIKRTEKSKYDGTPWINKRKEMGELINTYLPPSTYQSEQSLSGRKYHLNNHVIYSVQNRANSECQKNDFLNLKHFNIKNLNIKISLILKEFHLYINERMLERYIMINDFVSGIVVDLRIF</sequence>
<dbReference type="EMBL" id="REGN01002201">
    <property type="protein sequence ID" value="RNA29571.1"/>
    <property type="molecule type" value="Genomic_DNA"/>
</dbReference>
<protein>
    <submittedName>
        <fullName evidence="1">Uncharacterized protein</fullName>
    </submittedName>
</protein>
<reference evidence="1 2" key="1">
    <citation type="journal article" date="2018" name="Sci. Rep.">
        <title>Genomic signatures of local adaptation to the degree of environmental predictability in rotifers.</title>
        <authorList>
            <person name="Franch-Gras L."/>
            <person name="Hahn C."/>
            <person name="Garcia-Roger E.M."/>
            <person name="Carmona M.J."/>
            <person name="Serra M."/>
            <person name="Gomez A."/>
        </authorList>
    </citation>
    <scope>NUCLEOTIDE SEQUENCE [LARGE SCALE GENOMIC DNA]</scope>
    <source>
        <strain evidence="1">HYR1</strain>
    </source>
</reference>
<keyword evidence="2" id="KW-1185">Reference proteome</keyword>
<name>A0A3M7S183_BRAPC</name>
<gene>
    <name evidence="1" type="ORF">BpHYR1_041904</name>
</gene>
<evidence type="ECO:0000313" key="2">
    <source>
        <dbReference type="Proteomes" id="UP000276133"/>
    </source>
</evidence>
<dbReference type="Proteomes" id="UP000276133">
    <property type="component" value="Unassembled WGS sequence"/>
</dbReference>
<organism evidence="1 2">
    <name type="scientific">Brachionus plicatilis</name>
    <name type="common">Marine rotifer</name>
    <name type="synonym">Brachionus muelleri</name>
    <dbReference type="NCBI Taxonomy" id="10195"/>
    <lineage>
        <taxon>Eukaryota</taxon>
        <taxon>Metazoa</taxon>
        <taxon>Spiralia</taxon>
        <taxon>Gnathifera</taxon>
        <taxon>Rotifera</taxon>
        <taxon>Eurotatoria</taxon>
        <taxon>Monogononta</taxon>
        <taxon>Pseudotrocha</taxon>
        <taxon>Ploima</taxon>
        <taxon>Brachionidae</taxon>
        <taxon>Brachionus</taxon>
    </lineage>
</organism>
<comment type="caution">
    <text evidence="1">The sequence shown here is derived from an EMBL/GenBank/DDBJ whole genome shotgun (WGS) entry which is preliminary data.</text>
</comment>
<accession>A0A3M7S183</accession>